<reference evidence="3" key="2">
    <citation type="journal article" date="2014" name="BMC Genomics">
        <title>A genomic perspective to assessing quality of mass-reared SIT flies used in Mediterranean fruit fly (Ceratitis capitata) eradication in California.</title>
        <authorList>
            <person name="Calla B."/>
            <person name="Hall B."/>
            <person name="Hou S."/>
            <person name="Geib S.M."/>
        </authorList>
    </citation>
    <scope>NUCLEOTIDE SEQUENCE</scope>
</reference>
<dbReference type="EMBL" id="GAMC01016692">
    <property type="protein sequence ID" value="JAB89863.1"/>
    <property type="molecule type" value="mRNA"/>
</dbReference>
<feature type="compositionally biased region" description="Low complexity" evidence="2">
    <location>
        <begin position="748"/>
        <end position="758"/>
    </location>
</feature>
<feature type="compositionally biased region" description="Polar residues" evidence="2">
    <location>
        <begin position="1054"/>
        <end position="1095"/>
    </location>
</feature>
<feature type="compositionally biased region" description="Polar residues" evidence="2">
    <location>
        <begin position="964"/>
        <end position="978"/>
    </location>
</feature>
<feature type="region of interest" description="Disordered" evidence="2">
    <location>
        <begin position="803"/>
        <end position="849"/>
    </location>
</feature>
<feature type="compositionally biased region" description="Polar residues" evidence="2">
    <location>
        <begin position="1680"/>
        <end position="1700"/>
    </location>
</feature>
<feature type="region of interest" description="Disordered" evidence="2">
    <location>
        <begin position="2015"/>
        <end position="2041"/>
    </location>
</feature>
<feature type="region of interest" description="Disordered" evidence="2">
    <location>
        <begin position="1025"/>
        <end position="1095"/>
    </location>
</feature>
<dbReference type="OrthoDB" id="7673806at2759"/>
<feature type="region of interest" description="Disordered" evidence="2">
    <location>
        <begin position="2064"/>
        <end position="2089"/>
    </location>
</feature>
<evidence type="ECO:0000256" key="1">
    <source>
        <dbReference type="SAM" id="Coils"/>
    </source>
</evidence>
<feature type="compositionally biased region" description="Basic and acidic residues" evidence="2">
    <location>
        <begin position="723"/>
        <end position="747"/>
    </location>
</feature>
<feature type="region of interest" description="Disordered" evidence="2">
    <location>
        <begin position="723"/>
        <end position="758"/>
    </location>
</feature>
<protein>
    <submittedName>
        <fullName evidence="3">Uncharacterized protein</fullName>
    </submittedName>
</protein>
<keyword evidence="1" id="KW-0175">Coiled coil</keyword>
<feature type="coiled-coil region" evidence="1">
    <location>
        <begin position="1133"/>
        <end position="1188"/>
    </location>
</feature>
<feature type="region of interest" description="Disordered" evidence="2">
    <location>
        <begin position="1599"/>
        <end position="1629"/>
    </location>
</feature>
<evidence type="ECO:0000256" key="2">
    <source>
        <dbReference type="SAM" id="MobiDB-lite"/>
    </source>
</evidence>
<feature type="region of interest" description="Disordered" evidence="2">
    <location>
        <begin position="912"/>
        <end position="997"/>
    </location>
</feature>
<feature type="compositionally biased region" description="Basic residues" evidence="2">
    <location>
        <begin position="2310"/>
        <end position="2321"/>
    </location>
</feature>
<reference evidence="3" key="1">
    <citation type="submission" date="2013-07" db="EMBL/GenBank/DDBJ databases">
        <authorList>
            <person name="Geib S."/>
        </authorList>
    </citation>
    <scope>NUCLEOTIDE SEQUENCE</scope>
</reference>
<feature type="region of interest" description="Disordered" evidence="2">
    <location>
        <begin position="17"/>
        <end position="45"/>
    </location>
</feature>
<feature type="region of interest" description="Disordered" evidence="2">
    <location>
        <begin position="2417"/>
        <end position="2502"/>
    </location>
</feature>
<feature type="compositionally biased region" description="Low complexity" evidence="2">
    <location>
        <begin position="2474"/>
        <end position="2490"/>
    </location>
</feature>
<proteinExistence type="evidence at transcript level"/>
<feature type="region of interest" description="Disordered" evidence="2">
    <location>
        <begin position="1502"/>
        <end position="1522"/>
    </location>
</feature>
<feature type="compositionally biased region" description="Polar residues" evidence="2">
    <location>
        <begin position="32"/>
        <end position="45"/>
    </location>
</feature>
<feature type="compositionally biased region" description="Basic and acidic residues" evidence="2">
    <location>
        <begin position="2491"/>
        <end position="2502"/>
    </location>
</feature>
<sequence>MFFRHRIYRTMWDKDISKPNKNEDTPGEGITEMSNSSCSKSNNLVENTSAKPDKVVVATYVFNEDDECADNKSEESRQKKDIDHLLSIEDDASAGLTKSSEQTNILQNVQKSVETDPVQALKASVSTAPNTFKTAELSVTIDCNELPYKNVYTNLHIQTSKPSSKPAISVKHFSPILPNQTLQNETVSVSNNTTETDKQSKDLISDNVAGPQSNTCSLSVEQRVHVARVRSPTGSVEDLPSVSEIRACSPTPSSVTTASTFRTARSASGRRVECSRHIRRPPKEPEEYVEALFPHIQRAHNQIRQALLHAPHTDVKDNALLKRKMLEIIQLYSNGCKSEFERAVTSLVLCRRLKRNIMRLLDLFHDICLSCREDHAYLYYISQIIGVYNSLEIRLSFSMTRLQKCALIHRIVHVINKHLIVKDESLAKENILRMFLHMPDLYSARFIMEPIFNTFLQEIPTSSNTWCQKELPDKTFVQYIIILHLWKEMLRDPLEQVELINRAQHFMCPTKTLHANPMYTNHLPTIHTRKHAVKDILNSLKFFHDLRNAAICDDTLHDGDDTIEVVIDEVINTPFWDFGATYQSETKDQRHIKSRVSAIESADCVDLTIEDDEEYDTESPDNYLTWLIELKEKAAERVNHDESEKVICLDSDSEGELFSGSILDPAESYQDCDAFDTDYTSLDSSASDDRVPSDEEILQSTAITNNGLRTYLTPKSKTQVTSYEDKRTATCQRSYERSRDGDGEGDRTTVGGKSTTTSTFTETGLPLILNSFTVRGKQNLHLLKSPRYSLEIGPERFGYESLDDTCNEGRGTSRNVMQKHDRAKSSKTYFNRNTDVHGGRGSSRGGIASHEKDLNAEADTDEDDEDDYHSLPLTASSSATTLGKVIYSQALSPSKHRFSSANANAEHEKRYKYLDKKNMDSRKHLQAEDKPTKKQVKFNDNPIGPTRRPHTKLPIKPAIHLSKIQPSNQPRVFSNSPQPRFASPSSSTSSTTESLKQMAQKEHINAIATLFSSYKINKPAPISGAPVGPSGSNTTLENKPKNKAGPKSMHISRKANTTSGPRRLGTNSPQSVANSLSPMRNQSSSPVTTERTNSPVTIAPEIAADQKLSKKCVVILQENEEVIKYKRQEVAFINSLLEKQREMQRERALKRQEFQNILKQKRDEGKRLMAEIAEIKRQQAEANEAQQVQKRSHPMLQQQSSTLLNRKRLLVKERNVKFNTKPKVRSRSTTPNRKPNESEDEVDRAENEAEINGIDATQGVIGVAFDLVANNKTSIEAAAEEVSAVEKDTKITETQNKKLNSAKRLYAEASNTKISSLKVQNQSTKASSQDVQTNTEMHNELAITTTHTLIKAQTTSVKDVTFMPEEISTTNNTILTGNPKLNAPSTLPIRIEHTRYARSMTPMNSVEAPTAAPSVQTVDNDLPSKANFSFSSPLTSRPRLARAPSLSPSIFSRRNRVKVRRSMQDPSSNTDFPTNAVSWLSNASTRTKAVKVRLKRLQHFNINATPPSSPEKVHTDKAPKSMRPASAMPAFFEVHETNATPTEVLTHPENPLEAVANKNERVQSFKGKGEEKLLEMDEKYGVNVRKTVENVLLVAPNQVSPSRPSLKTVQTRVNKGVRRKPQRKIQQGSKKLKLTEKLNNLDNNSATLTNTDESAEKVQCASKKETKEKVVDSAIAGCAKTSQDMGNPSEAEGTNVQQPEENGEKQQEIVLEVQNEMHTPMDVVVVSVCEESIAKGPMENASMEIDCTDSKTKRNPTHGAVVTQVVDVTPGRHIKKRVLGDLLLATNTPKSTQFASNEVFNTELSLTCTEKSSADLELPEKVIEACTPPINSDTLSIVNPNSTIPPPPIDTGCQVINEDTTNVNKFELQNVNDDTPPPTSLALPKASKPVSSESILCNMQFDVDPTTAIGLQNNMHENNEITPNESGKTTENAMPTTAADQNVLDSLPNAGARCLTEDEESSSDCLLSQLSERVQKMTELESIVDATTVHVIKEATMTLMSFEVAPTLPAYLLNGESRDVPTPPAISTRAPTPTGKNDAAAEIGPIEPTATSKPVLIESLVKEMPQTSQTADAKVLTQKSLPKPKNDSTNAIVPLQEAEIVTDNTIPLVAPEVQVKFDERLSSNHLSPPLSQEQQIAEIINSPTPASAISTSDHEVSSTQEIVYASSKRSNANAVNKSVDLPFSASIEEEAAMVVQNSQIDTTHHLPENSYYMRKRSRKFSDEFTMCENRIENVNNKDALRQRRKTFSSESCLSAAQFVTNNAIFPIHANTLTVGSATAASTSTNLSSVGGNSGGSSPSTTTEPVIKPPPARRRNHTHTKRNNSQSPLSARSRMAAGGAGELNGSFVYNCSHLQSPKANIADVERCVVLPASAVVPPVNLGNISRTYSKNNMAQIKVFVPPDAEMCLQNEDGEKDSYVATTTSKRGRPVSAVNRNRNKKPNIPNTAPNKSKGKTPVSGSKKRNTVNNAQKPENTKSSKATAVAKAPTTRAKNVDRTSNKKRK</sequence>
<feature type="region of interest" description="Disordered" evidence="2">
    <location>
        <begin position="1215"/>
        <end position="1246"/>
    </location>
</feature>
<feature type="compositionally biased region" description="Polar residues" evidence="2">
    <location>
        <begin position="1599"/>
        <end position="1613"/>
    </location>
</feature>
<feature type="compositionally biased region" description="Low complexity" evidence="2">
    <location>
        <begin position="983"/>
        <end position="994"/>
    </location>
</feature>
<feature type="compositionally biased region" description="Basic and acidic residues" evidence="2">
    <location>
        <begin position="912"/>
        <end position="932"/>
    </location>
</feature>
<organism evidence="3">
    <name type="scientific">Ceratitis capitata</name>
    <name type="common">Mediterranean fruit fly</name>
    <name type="synonym">Tephritis capitata</name>
    <dbReference type="NCBI Taxonomy" id="7213"/>
    <lineage>
        <taxon>Eukaryota</taxon>
        <taxon>Metazoa</taxon>
        <taxon>Ecdysozoa</taxon>
        <taxon>Arthropoda</taxon>
        <taxon>Hexapoda</taxon>
        <taxon>Insecta</taxon>
        <taxon>Pterygota</taxon>
        <taxon>Neoptera</taxon>
        <taxon>Endopterygota</taxon>
        <taxon>Diptera</taxon>
        <taxon>Brachycera</taxon>
        <taxon>Muscomorpha</taxon>
        <taxon>Tephritoidea</taxon>
        <taxon>Tephritidae</taxon>
        <taxon>Ceratitis</taxon>
        <taxon>Ceratitis</taxon>
    </lineage>
</organism>
<name>W8AYD0_CERCA</name>
<feature type="region of interest" description="Disordered" evidence="2">
    <location>
        <begin position="1680"/>
        <end position="1704"/>
    </location>
</feature>
<accession>W8AYD0</accession>
<feature type="compositionally biased region" description="Low complexity" evidence="2">
    <location>
        <begin position="2282"/>
        <end position="2302"/>
    </location>
</feature>
<evidence type="ECO:0000313" key="3">
    <source>
        <dbReference type="EMBL" id="JAB89863.1"/>
    </source>
</evidence>
<feature type="region of interest" description="Disordered" evidence="2">
    <location>
        <begin position="2282"/>
        <end position="2335"/>
    </location>
</feature>